<keyword evidence="1" id="KW-1133">Transmembrane helix</keyword>
<feature type="domain" description="DUF6199" evidence="2">
    <location>
        <begin position="6"/>
        <end position="62"/>
    </location>
</feature>
<dbReference type="Proteomes" id="UP000679848">
    <property type="component" value="Chromosome"/>
</dbReference>
<dbReference type="EMBL" id="AP023420">
    <property type="protein sequence ID" value="BCK84154.1"/>
    <property type="molecule type" value="Genomic_DNA"/>
</dbReference>
<dbReference type="InterPro" id="IPR045679">
    <property type="entry name" value="DUF6199"/>
</dbReference>
<reference evidence="3" key="1">
    <citation type="submission" date="2020-09" db="EMBL/GenBank/DDBJ databases">
        <title>New species isolated from human feces.</title>
        <authorList>
            <person name="Kitahara M."/>
            <person name="Shigeno Y."/>
            <person name="Shime M."/>
            <person name="Matsumoto Y."/>
            <person name="Nakamura S."/>
            <person name="Motooka D."/>
            <person name="Fukuoka S."/>
            <person name="Nishikawa H."/>
            <person name="Benno Y."/>
        </authorList>
    </citation>
    <scope>NUCLEOTIDE SEQUENCE</scope>
    <source>
        <strain evidence="3">MM59</strain>
    </source>
</reference>
<dbReference type="KEGG" id="pfaa:MM59RIKEN_14730"/>
<evidence type="ECO:0000259" key="2">
    <source>
        <dbReference type="Pfam" id="PF19701"/>
    </source>
</evidence>
<keyword evidence="1" id="KW-0812">Transmembrane</keyword>
<evidence type="ECO:0000313" key="3">
    <source>
        <dbReference type="EMBL" id="BCK84154.1"/>
    </source>
</evidence>
<dbReference type="AlphaFoldDB" id="A0A810Q853"/>
<gene>
    <name evidence="3" type="ORF">MM59RIKEN_14730</name>
</gene>
<evidence type="ECO:0000313" key="4">
    <source>
        <dbReference type="Proteomes" id="UP000679848"/>
    </source>
</evidence>
<organism evidence="3 4">
    <name type="scientific">Pusillibacter faecalis</name>
    <dbReference type="NCBI Taxonomy" id="2714358"/>
    <lineage>
        <taxon>Bacteria</taxon>
        <taxon>Bacillati</taxon>
        <taxon>Bacillota</taxon>
        <taxon>Clostridia</taxon>
        <taxon>Eubacteriales</taxon>
        <taxon>Oscillospiraceae</taxon>
        <taxon>Pusillibacter</taxon>
    </lineage>
</organism>
<dbReference type="Pfam" id="PF19701">
    <property type="entry name" value="DUF6199"/>
    <property type="match status" value="1"/>
</dbReference>
<evidence type="ECO:0000256" key="1">
    <source>
        <dbReference type="SAM" id="Phobius"/>
    </source>
</evidence>
<keyword evidence="4" id="KW-1185">Reference proteome</keyword>
<dbReference type="RefSeq" id="WP_187030093.1">
    <property type="nucleotide sequence ID" value="NZ_AP023420.1"/>
</dbReference>
<accession>A0A810Q853</accession>
<proteinExistence type="predicted"/>
<protein>
    <recommendedName>
        <fullName evidence="2">DUF6199 domain-containing protein</fullName>
    </recommendedName>
</protein>
<sequence>MDGIWLVVLLVLGFSMLFKPEVLWKIENIFSVKNGEPTDLYLALMRIGGIFFIGASMIVFIVSII</sequence>
<keyword evidence="1" id="KW-0472">Membrane</keyword>
<feature type="transmembrane region" description="Helical" evidence="1">
    <location>
        <begin position="41"/>
        <end position="64"/>
    </location>
</feature>
<name>A0A810Q853_9FIRM</name>